<keyword evidence="3" id="KW-1185">Reference proteome</keyword>
<proteinExistence type="predicted"/>
<evidence type="ECO:0000313" key="3">
    <source>
        <dbReference type="Proteomes" id="UP000094801"/>
    </source>
</evidence>
<dbReference type="AlphaFoldDB" id="A0A1E4T2I0"/>
<keyword evidence="1" id="KW-0812">Transmembrane</keyword>
<sequence>MSLDAAHCCFVLHSSCHPLQTTSCDLVLLYIILVQPLTKSVFLSTLNKFMQLHTSSVLIRATHCCSPLLGAAWCCLVLLGAAWCCLVLLGATLFLAPFSCYFMIPISSNSLLSLINYT</sequence>
<accession>A0A1E4T2I0</accession>
<dbReference type="Proteomes" id="UP000094801">
    <property type="component" value="Unassembled WGS sequence"/>
</dbReference>
<name>A0A1E4T2I0_9ASCO</name>
<feature type="transmembrane region" description="Helical" evidence="1">
    <location>
        <begin position="95"/>
        <end position="115"/>
    </location>
</feature>
<keyword evidence="1" id="KW-1133">Transmembrane helix</keyword>
<keyword evidence="1" id="KW-0472">Membrane</keyword>
<dbReference type="EMBL" id="KV453851">
    <property type="protein sequence ID" value="ODV85956.1"/>
    <property type="molecule type" value="Genomic_DNA"/>
</dbReference>
<evidence type="ECO:0000256" key="1">
    <source>
        <dbReference type="SAM" id="Phobius"/>
    </source>
</evidence>
<organism evidence="2 3">
    <name type="scientific">[Candida] arabinofermentans NRRL YB-2248</name>
    <dbReference type="NCBI Taxonomy" id="983967"/>
    <lineage>
        <taxon>Eukaryota</taxon>
        <taxon>Fungi</taxon>
        <taxon>Dikarya</taxon>
        <taxon>Ascomycota</taxon>
        <taxon>Saccharomycotina</taxon>
        <taxon>Pichiomycetes</taxon>
        <taxon>Pichiales</taxon>
        <taxon>Pichiaceae</taxon>
        <taxon>Ogataea</taxon>
        <taxon>Ogataea/Candida clade</taxon>
    </lineage>
</organism>
<gene>
    <name evidence="2" type="ORF">CANARDRAFT_148308</name>
</gene>
<feature type="transmembrane region" description="Helical" evidence="1">
    <location>
        <begin position="68"/>
        <end position="89"/>
    </location>
</feature>
<dbReference type="OrthoDB" id="7689696at2759"/>
<protein>
    <submittedName>
        <fullName evidence="2">Uncharacterized protein</fullName>
    </submittedName>
</protein>
<reference evidence="3" key="1">
    <citation type="submission" date="2016-04" db="EMBL/GenBank/DDBJ databases">
        <title>Comparative genomics of biotechnologically important yeasts.</title>
        <authorList>
            <consortium name="DOE Joint Genome Institute"/>
            <person name="Riley R."/>
            <person name="Haridas S."/>
            <person name="Wolfe K.H."/>
            <person name="Lopes M.R."/>
            <person name="Hittinger C.T."/>
            <person name="Goker M."/>
            <person name="Salamov A."/>
            <person name="Wisecaver J."/>
            <person name="Long T.M."/>
            <person name="Aerts A.L."/>
            <person name="Barry K."/>
            <person name="Choi C."/>
            <person name="Clum A."/>
            <person name="Coughlan A.Y."/>
            <person name="Deshpande S."/>
            <person name="Douglass A.P."/>
            <person name="Hanson S.J."/>
            <person name="Klenk H.-P."/>
            <person name="Labutti K."/>
            <person name="Lapidus A."/>
            <person name="Lindquist E."/>
            <person name="Lipzen A."/>
            <person name="Meier-Kolthoff J.P."/>
            <person name="Ohm R.A."/>
            <person name="Otillar R.P."/>
            <person name="Pangilinan J."/>
            <person name="Peng Y."/>
            <person name="Rokas A."/>
            <person name="Rosa C.A."/>
            <person name="Scheuner C."/>
            <person name="Sibirny A.A."/>
            <person name="Slot J.C."/>
            <person name="Stielow J.B."/>
            <person name="Sun H."/>
            <person name="Kurtzman C.P."/>
            <person name="Blackwell M."/>
            <person name="Grigoriev I.V."/>
            <person name="Jeffries T.W."/>
        </authorList>
    </citation>
    <scope>NUCLEOTIDE SEQUENCE [LARGE SCALE GENOMIC DNA]</scope>
    <source>
        <strain evidence="3">NRRL YB-2248</strain>
    </source>
</reference>
<evidence type="ECO:0000313" key="2">
    <source>
        <dbReference type="EMBL" id="ODV85956.1"/>
    </source>
</evidence>